<evidence type="ECO:0000313" key="3">
    <source>
        <dbReference type="Proteomes" id="UP001597458"/>
    </source>
</evidence>
<evidence type="ECO:0000313" key="2">
    <source>
        <dbReference type="EMBL" id="MFD2616405.1"/>
    </source>
</evidence>
<dbReference type="Proteomes" id="UP001597458">
    <property type="component" value="Unassembled WGS sequence"/>
</dbReference>
<gene>
    <name evidence="2" type="ORF">ACFSTF_03620</name>
</gene>
<keyword evidence="3" id="KW-1185">Reference proteome</keyword>
<dbReference type="Gene3D" id="2.10.260.10">
    <property type="match status" value="1"/>
</dbReference>
<dbReference type="SMART" id="SM00966">
    <property type="entry name" value="SpoVT_AbrB"/>
    <property type="match status" value="1"/>
</dbReference>
<dbReference type="InterPro" id="IPR013432">
    <property type="entry name" value="Doc_partner"/>
</dbReference>
<sequence>MERKITKVGNSLGITLPSEVLKHLNADQGDEIKFVLESDGKVTFKKSQNLNFDGLEGIDQEFLDGVKDLFDKYDYTLKNLVDR</sequence>
<dbReference type="InterPro" id="IPR007159">
    <property type="entry name" value="SpoVT-AbrB_dom"/>
</dbReference>
<accession>A0ABW5PN50</accession>
<dbReference type="InterPro" id="IPR037914">
    <property type="entry name" value="SpoVT-AbrB_sf"/>
</dbReference>
<reference evidence="3" key="1">
    <citation type="journal article" date="2019" name="Int. J. Syst. Evol. Microbiol.">
        <title>The Global Catalogue of Microorganisms (GCM) 10K type strain sequencing project: providing services to taxonomists for standard genome sequencing and annotation.</title>
        <authorList>
            <consortium name="The Broad Institute Genomics Platform"/>
            <consortium name="The Broad Institute Genome Sequencing Center for Infectious Disease"/>
            <person name="Wu L."/>
            <person name="Ma J."/>
        </authorList>
    </citation>
    <scope>NUCLEOTIDE SEQUENCE [LARGE SCALE GENOMIC DNA]</scope>
    <source>
        <strain evidence="3">TISTR 2241</strain>
    </source>
</reference>
<dbReference type="NCBIfam" id="TIGR02609">
    <property type="entry name" value="doc_partner"/>
    <property type="match status" value="1"/>
</dbReference>
<feature type="domain" description="SpoVT-AbrB" evidence="1">
    <location>
        <begin position="6"/>
        <end position="52"/>
    </location>
</feature>
<comment type="caution">
    <text evidence="2">The sequence shown here is derived from an EMBL/GenBank/DDBJ whole genome shotgun (WGS) entry which is preliminary data.</text>
</comment>
<organism evidence="2 3">
    <name type="scientific">Terrilactibacillus laevilacticus</name>
    <dbReference type="NCBI Taxonomy" id="1380157"/>
    <lineage>
        <taxon>Bacteria</taxon>
        <taxon>Bacillati</taxon>
        <taxon>Bacillota</taxon>
        <taxon>Bacilli</taxon>
        <taxon>Bacillales</taxon>
        <taxon>Bacillaceae</taxon>
        <taxon>Terrilactibacillus</taxon>
    </lineage>
</organism>
<keyword evidence="2" id="KW-0238">DNA-binding</keyword>
<dbReference type="GO" id="GO:0003677">
    <property type="term" value="F:DNA binding"/>
    <property type="evidence" value="ECO:0007669"/>
    <property type="project" value="UniProtKB-KW"/>
</dbReference>
<dbReference type="EMBL" id="JBHUMR010000007">
    <property type="protein sequence ID" value="MFD2616405.1"/>
    <property type="molecule type" value="Genomic_DNA"/>
</dbReference>
<name>A0ABW5PN50_9BACI</name>
<dbReference type="Pfam" id="PF04014">
    <property type="entry name" value="MazE_antitoxin"/>
    <property type="match status" value="1"/>
</dbReference>
<dbReference type="SUPFAM" id="SSF89447">
    <property type="entry name" value="AbrB/MazE/MraZ-like"/>
    <property type="match status" value="1"/>
</dbReference>
<protein>
    <submittedName>
        <fullName evidence="2">AbrB/MazE/SpoVT family DNA-binding domain-containing protein</fullName>
    </submittedName>
</protein>
<dbReference type="RefSeq" id="WP_181406372.1">
    <property type="nucleotide sequence ID" value="NZ_JBHUMR010000007.1"/>
</dbReference>
<evidence type="ECO:0000259" key="1">
    <source>
        <dbReference type="SMART" id="SM00966"/>
    </source>
</evidence>
<proteinExistence type="predicted"/>